<dbReference type="AlphaFoldDB" id="A0AAV1X218"/>
<name>A0AAV1X218_LUPLU</name>
<keyword evidence="1" id="KW-0732">Signal</keyword>
<dbReference type="InterPro" id="IPR040274">
    <property type="entry name" value="CLE27/CLE43"/>
</dbReference>
<dbReference type="PANTHER" id="PTHR37184">
    <property type="entry name" value="CLAVATA3/ESR (CLE)-RELATED PROTEIN 27"/>
    <property type="match status" value="1"/>
</dbReference>
<protein>
    <submittedName>
        <fullName evidence="2">Uncharacterized protein</fullName>
    </submittedName>
</protein>
<reference evidence="2 3" key="1">
    <citation type="submission" date="2024-03" db="EMBL/GenBank/DDBJ databases">
        <authorList>
            <person name="Martinez-Hernandez J."/>
        </authorList>
    </citation>
    <scope>NUCLEOTIDE SEQUENCE [LARGE SCALE GENOMIC DNA]</scope>
</reference>
<keyword evidence="3" id="KW-1185">Reference proteome</keyword>
<dbReference type="EMBL" id="CAXHTB010000011">
    <property type="protein sequence ID" value="CAL0315329.1"/>
    <property type="molecule type" value="Genomic_DNA"/>
</dbReference>
<feature type="chain" id="PRO_5043460791" evidence="1">
    <location>
        <begin position="30"/>
        <end position="85"/>
    </location>
</feature>
<organism evidence="2 3">
    <name type="scientific">Lupinus luteus</name>
    <name type="common">European yellow lupine</name>
    <dbReference type="NCBI Taxonomy" id="3873"/>
    <lineage>
        <taxon>Eukaryota</taxon>
        <taxon>Viridiplantae</taxon>
        <taxon>Streptophyta</taxon>
        <taxon>Embryophyta</taxon>
        <taxon>Tracheophyta</taxon>
        <taxon>Spermatophyta</taxon>
        <taxon>Magnoliopsida</taxon>
        <taxon>eudicotyledons</taxon>
        <taxon>Gunneridae</taxon>
        <taxon>Pentapetalae</taxon>
        <taxon>rosids</taxon>
        <taxon>fabids</taxon>
        <taxon>Fabales</taxon>
        <taxon>Fabaceae</taxon>
        <taxon>Papilionoideae</taxon>
        <taxon>50 kb inversion clade</taxon>
        <taxon>genistoids sensu lato</taxon>
        <taxon>core genistoids</taxon>
        <taxon>Genisteae</taxon>
        <taxon>Lupinus</taxon>
    </lineage>
</organism>
<dbReference type="Proteomes" id="UP001497480">
    <property type="component" value="Unassembled WGS sequence"/>
</dbReference>
<comment type="caution">
    <text evidence="2">The sequence shown here is derived from an EMBL/GenBank/DDBJ whole genome shotgun (WGS) entry which is preliminary data.</text>
</comment>
<dbReference type="PANTHER" id="PTHR37184:SF2">
    <property type="entry name" value="CLAVATA3_ESR (CLE)-RELATED PROTEIN 43"/>
    <property type="match status" value="1"/>
</dbReference>
<evidence type="ECO:0000313" key="3">
    <source>
        <dbReference type="Proteomes" id="UP001497480"/>
    </source>
</evidence>
<accession>A0AAV1X218</accession>
<evidence type="ECO:0000256" key="1">
    <source>
        <dbReference type="SAM" id="SignalP"/>
    </source>
</evidence>
<feature type="signal peptide" evidence="1">
    <location>
        <begin position="1"/>
        <end position="29"/>
    </location>
</feature>
<gene>
    <name evidence="2" type="ORF">LLUT_LOCUS16389</name>
</gene>
<evidence type="ECO:0000313" key="2">
    <source>
        <dbReference type="EMBL" id="CAL0315329.1"/>
    </source>
</evidence>
<proteinExistence type="predicted"/>
<sequence length="85" mass="9639">MCDGGRRLLYLSTVVLLVVTVLQMSQVGAIRVFPVAKVKFSKVDNKKYLLHKYFNGNTFGVINKTQKGFDENKRRVPSCPDPLHN</sequence>